<dbReference type="EMBL" id="NMVI01000029">
    <property type="protein sequence ID" value="OYN84033.1"/>
    <property type="molecule type" value="Genomic_DNA"/>
</dbReference>
<protein>
    <submittedName>
        <fullName evidence="1">Uncharacterized protein</fullName>
    </submittedName>
</protein>
<accession>A0A255E7D5</accession>
<name>A0A255E7D5_9ACTN</name>
<sequence length="70" mass="7577">MRAYHLGVTTDGDRRGSRPARLADVAAKADVSMAQLVDGIILQHDAIEQWRKDGGGQIREEYQAAAEAAV</sequence>
<gene>
    <name evidence="1" type="ORF">CGZ92_13320</name>
</gene>
<evidence type="ECO:0000313" key="1">
    <source>
        <dbReference type="EMBL" id="OYN84033.1"/>
    </source>
</evidence>
<evidence type="ECO:0000313" key="2">
    <source>
        <dbReference type="Proteomes" id="UP000216533"/>
    </source>
</evidence>
<comment type="caution">
    <text evidence="1">The sequence shown here is derived from an EMBL/GenBank/DDBJ whole genome shotgun (WGS) entry which is preliminary data.</text>
</comment>
<dbReference type="Proteomes" id="UP000216533">
    <property type="component" value="Unassembled WGS sequence"/>
</dbReference>
<reference evidence="1 2" key="1">
    <citation type="submission" date="2017-07" db="EMBL/GenBank/DDBJ databases">
        <title>Draft whole genome sequences of clinical Proprionibacteriaceae strains.</title>
        <authorList>
            <person name="Bernier A.-M."/>
            <person name="Bernard K."/>
            <person name="Domingo M.-C."/>
        </authorList>
    </citation>
    <scope>NUCLEOTIDE SEQUENCE [LARGE SCALE GENOMIC DNA]</scope>
    <source>
        <strain evidence="1 2">NML 160184</strain>
    </source>
</reference>
<proteinExistence type="predicted"/>
<dbReference type="AlphaFoldDB" id="A0A255E7D5"/>
<organism evidence="1 2">
    <name type="scientific">Parenemella sanctibonifatiensis</name>
    <dbReference type="NCBI Taxonomy" id="2016505"/>
    <lineage>
        <taxon>Bacteria</taxon>
        <taxon>Bacillati</taxon>
        <taxon>Actinomycetota</taxon>
        <taxon>Actinomycetes</taxon>
        <taxon>Propionibacteriales</taxon>
        <taxon>Propionibacteriaceae</taxon>
        <taxon>Parenemella</taxon>
    </lineage>
</organism>